<dbReference type="Proteomes" id="UP000484255">
    <property type="component" value="Unassembled WGS sequence"/>
</dbReference>
<dbReference type="Gene3D" id="3.90.550.10">
    <property type="entry name" value="Spore Coat Polysaccharide Biosynthesis Protein SpsA, Chain A"/>
    <property type="match status" value="1"/>
</dbReference>
<sequence>MISFIVPAYNTKDYIGRTLAGFEGHPGVSFELIVVHDGGTDGTLQKVLGWARENEHIPVKVLDQPNAGLSAARHSGLRVARGQYVAFCDSDDLIDVSVYGEMARIARQRSCEIFLCRAVAFDNVSGWSHDFYDGSVFEEIVGKNDYVVTSWARHPSIFTLEPNANVRIIAREFFEQAGIRFEPGAHYEDLGPHVRSLCKARHVGLLNKTGFYYRVGRHGAITGEQGMRRFDVLHGAKEALDACDEEGLSAEGRAAVLALILRMVFWCGKNVPYAAIGQFVEQSMAVFHGRISRDVVAQGMRRFFRTRRQAFLALAYMDGMKELIQLRLEEGRLLKWSVISFAARNRKLIRMGFKRLGA</sequence>
<dbReference type="InterPro" id="IPR029044">
    <property type="entry name" value="Nucleotide-diphossugar_trans"/>
</dbReference>
<dbReference type="RefSeq" id="WP_163458200.1">
    <property type="nucleotide sequence ID" value="NZ_JAAGOH010000017.1"/>
</dbReference>
<evidence type="ECO:0000313" key="3">
    <source>
        <dbReference type="Proteomes" id="UP000484255"/>
    </source>
</evidence>
<feature type="domain" description="Glycosyltransferase 2-like" evidence="1">
    <location>
        <begin position="3"/>
        <end position="125"/>
    </location>
</feature>
<dbReference type="PANTHER" id="PTHR22916">
    <property type="entry name" value="GLYCOSYLTRANSFERASE"/>
    <property type="match status" value="1"/>
</dbReference>
<dbReference type="GO" id="GO:0016758">
    <property type="term" value="F:hexosyltransferase activity"/>
    <property type="evidence" value="ECO:0007669"/>
    <property type="project" value="UniProtKB-ARBA"/>
</dbReference>
<gene>
    <name evidence="2" type="ORF">G3A44_14245</name>
</gene>
<proteinExistence type="predicted"/>
<keyword evidence="3" id="KW-1185">Reference proteome</keyword>
<evidence type="ECO:0000259" key="1">
    <source>
        <dbReference type="Pfam" id="PF00535"/>
    </source>
</evidence>
<name>A0A7C9TNA7_9BURK</name>
<keyword evidence="2" id="KW-0808">Transferase</keyword>
<evidence type="ECO:0000313" key="2">
    <source>
        <dbReference type="EMBL" id="NDY92346.1"/>
    </source>
</evidence>
<accession>A0A7C9TNA7</accession>
<organism evidence="2 3">
    <name type="scientific">Ideonella livida</name>
    <dbReference type="NCBI Taxonomy" id="2707176"/>
    <lineage>
        <taxon>Bacteria</taxon>
        <taxon>Pseudomonadati</taxon>
        <taxon>Pseudomonadota</taxon>
        <taxon>Betaproteobacteria</taxon>
        <taxon>Burkholderiales</taxon>
        <taxon>Sphaerotilaceae</taxon>
        <taxon>Ideonella</taxon>
    </lineage>
</organism>
<protein>
    <submittedName>
        <fullName evidence="2">Glycosyltransferase</fullName>
    </submittedName>
</protein>
<dbReference type="Pfam" id="PF00535">
    <property type="entry name" value="Glycos_transf_2"/>
    <property type="match status" value="1"/>
</dbReference>
<dbReference type="CDD" id="cd00761">
    <property type="entry name" value="Glyco_tranf_GTA_type"/>
    <property type="match status" value="1"/>
</dbReference>
<dbReference type="InterPro" id="IPR001173">
    <property type="entry name" value="Glyco_trans_2-like"/>
</dbReference>
<reference evidence="2 3" key="1">
    <citation type="submission" date="2020-02" db="EMBL/GenBank/DDBJ databases">
        <title>Ideonella bacterium strain TBM-1.</title>
        <authorList>
            <person name="Chen W.-M."/>
        </authorList>
    </citation>
    <scope>NUCLEOTIDE SEQUENCE [LARGE SCALE GENOMIC DNA]</scope>
    <source>
        <strain evidence="2 3">TBM-1</strain>
    </source>
</reference>
<dbReference type="SUPFAM" id="SSF53448">
    <property type="entry name" value="Nucleotide-diphospho-sugar transferases"/>
    <property type="match status" value="1"/>
</dbReference>
<dbReference type="EMBL" id="JAAGOH010000017">
    <property type="protein sequence ID" value="NDY92346.1"/>
    <property type="molecule type" value="Genomic_DNA"/>
</dbReference>
<dbReference type="AlphaFoldDB" id="A0A7C9TNA7"/>
<comment type="caution">
    <text evidence="2">The sequence shown here is derived from an EMBL/GenBank/DDBJ whole genome shotgun (WGS) entry which is preliminary data.</text>
</comment>
<dbReference type="PANTHER" id="PTHR22916:SF3">
    <property type="entry name" value="UDP-GLCNAC:BETAGAL BETA-1,3-N-ACETYLGLUCOSAMINYLTRANSFERASE-LIKE PROTEIN 1"/>
    <property type="match status" value="1"/>
</dbReference>